<organism evidence="1 2">
    <name type="scientific">Mycobacterium phage Baloo</name>
    <dbReference type="NCBI Taxonomy" id="2099645"/>
    <lineage>
        <taxon>Viruses</taxon>
        <taxon>Duplodnaviria</taxon>
        <taxon>Heunggongvirae</taxon>
        <taxon>Uroviricota</taxon>
        <taxon>Caudoviricetes</taxon>
        <taxon>Bclasvirinae</taxon>
        <taxon>Pipefishvirus</taxon>
        <taxon>Pipefishvirus athena</taxon>
    </lineage>
</organism>
<gene>
    <name evidence="1" type="primary">26</name>
    <name evidence="1" type="ORF">PBI_BALOO_26</name>
</gene>
<protein>
    <submittedName>
        <fullName evidence="1">Tail assembly chaperone</fullName>
    </submittedName>
</protein>
<sequence length="137" mass="15159">MAVTARYERNPVGEARQFQVIARRRLSRITRGTANQARADVPVKTGNLGRSIREDPIVVAGPLRLDSGVTAHADYARYVHDGTRAHVIRPRRPGGVLRFTVGGRVVYARRVNHPGTKARPFLRNAAERVVARETATS</sequence>
<dbReference type="InterPro" id="IPR010064">
    <property type="entry name" value="HK97-gp10_tail"/>
</dbReference>
<name>A0A2P1CCR1_9CAUD</name>
<reference evidence="1 2" key="1">
    <citation type="submission" date="2018-02" db="EMBL/GenBank/DDBJ databases">
        <authorList>
            <person name="Ng W.L."/>
            <person name="Stoner T.H."/>
            <person name="Russell D.A."/>
            <person name="Garlena R.A."/>
            <person name="Stoner T.H."/>
            <person name="Pope W.H."/>
            <person name="Jacobs-Sera D."/>
            <person name="Hatfull G.F."/>
        </authorList>
    </citation>
    <scope>NUCLEOTIDE SEQUENCE [LARGE SCALE GENOMIC DNA]</scope>
</reference>
<dbReference type="Pfam" id="PF04883">
    <property type="entry name" value="HK97-gp10_like"/>
    <property type="match status" value="1"/>
</dbReference>
<dbReference type="EMBL" id="MG920059">
    <property type="protein sequence ID" value="AVJ49032.1"/>
    <property type="molecule type" value="Genomic_DNA"/>
</dbReference>
<dbReference type="Proteomes" id="UP000241655">
    <property type="component" value="Segment"/>
</dbReference>
<accession>A0A2P1CCR1</accession>
<proteinExistence type="predicted"/>
<evidence type="ECO:0000313" key="2">
    <source>
        <dbReference type="Proteomes" id="UP000241655"/>
    </source>
</evidence>
<evidence type="ECO:0000313" key="1">
    <source>
        <dbReference type="EMBL" id="AVJ49032.1"/>
    </source>
</evidence>